<proteinExistence type="predicted"/>
<evidence type="ECO:0000313" key="4">
    <source>
        <dbReference type="Proteomes" id="UP000887566"/>
    </source>
</evidence>
<accession>A0A914UMK5</accession>
<comment type="subcellular location">
    <subcellularLocation>
        <location evidence="1">Nucleus</location>
    </subcellularLocation>
</comment>
<dbReference type="GO" id="GO:0005654">
    <property type="term" value="C:nucleoplasm"/>
    <property type="evidence" value="ECO:0007669"/>
    <property type="project" value="TreeGrafter"/>
</dbReference>
<evidence type="ECO:0000313" key="5">
    <source>
        <dbReference type="WBParaSite" id="PSAMB.scaffold10979size3692.g33770.t1"/>
    </source>
</evidence>
<organism evidence="4 5">
    <name type="scientific">Plectus sambesii</name>
    <dbReference type="NCBI Taxonomy" id="2011161"/>
    <lineage>
        <taxon>Eukaryota</taxon>
        <taxon>Metazoa</taxon>
        <taxon>Ecdysozoa</taxon>
        <taxon>Nematoda</taxon>
        <taxon>Chromadorea</taxon>
        <taxon>Plectida</taxon>
        <taxon>Plectina</taxon>
        <taxon>Plectoidea</taxon>
        <taxon>Plectidae</taxon>
        <taxon>Plectus</taxon>
    </lineage>
</organism>
<protein>
    <submittedName>
        <fullName evidence="5">Serine/threonine-protein phosphatase 4 regulatory subunit 3-like central domain-containing protein</fullName>
    </submittedName>
</protein>
<sequence length="234" mass="27271">MPGNAVQLPACDVSRLREIENIFSASLHSPIRRESLALAIENQNYIPKLCDTFRMCEDLDNIESLRLLYQIIKSMFMLNKNALLEILFNERHLKDVVGILEYDPSLPEPKRHRDYLWGTAAFREVIPIKSPELKAKIHQTYRVQYIQDVILPAPSIFEENMLSSLNSFIFFNRVEIVAMIQDDDQFLNDLFVQLRAKDTGVERRRDLTLFLKEFCTFAQTLQPSGPQGREVFFK</sequence>
<dbReference type="GO" id="GO:0006974">
    <property type="term" value="P:DNA damage response"/>
    <property type="evidence" value="ECO:0007669"/>
    <property type="project" value="TreeGrafter"/>
</dbReference>
<feature type="domain" description="Serine/threonine-protein phosphatase 4 regulatory subunit 3-like central" evidence="3">
    <location>
        <begin position="18"/>
        <end position="234"/>
    </location>
</feature>
<dbReference type="InterPro" id="IPR051137">
    <property type="entry name" value="PP4R3-like"/>
</dbReference>
<evidence type="ECO:0000256" key="1">
    <source>
        <dbReference type="ARBA" id="ARBA00004123"/>
    </source>
</evidence>
<dbReference type="InterPro" id="IPR006887">
    <property type="entry name" value="P4R3-like_central_dom"/>
</dbReference>
<dbReference type="GO" id="GO:0030289">
    <property type="term" value="C:protein phosphatase 4 complex"/>
    <property type="evidence" value="ECO:0007669"/>
    <property type="project" value="TreeGrafter"/>
</dbReference>
<evidence type="ECO:0000256" key="2">
    <source>
        <dbReference type="ARBA" id="ARBA00023242"/>
    </source>
</evidence>
<dbReference type="WBParaSite" id="PSAMB.scaffold10979size3692.g33770.t1">
    <property type="protein sequence ID" value="PSAMB.scaffold10979size3692.g33770.t1"/>
    <property type="gene ID" value="PSAMB.scaffold10979size3692.g33770"/>
</dbReference>
<reference evidence="5" key="1">
    <citation type="submission" date="2022-11" db="UniProtKB">
        <authorList>
            <consortium name="WormBaseParasite"/>
        </authorList>
    </citation>
    <scope>IDENTIFICATION</scope>
</reference>
<dbReference type="GO" id="GO:0072542">
    <property type="term" value="F:protein phosphatase activator activity"/>
    <property type="evidence" value="ECO:0007669"/>
    <property type="project" value="TreeGrafter"/>
</dbReference>
<evidence type="ECO:0000259" key="3">
    <source>
        <dbReference type="Pfam" id="PF04802"/>
    </source>
</evidence>
<dbReference type="Pfam" id="PF04802">
    <property type="entry name" value="PP4R3"/>
    <property type="match status" value="1"/>
</dbReference>
<dbReference type="PANTHER" id="PTHR23318">
    <property type="entry name" value="ATP SYNTHASE GAMMA-RELATED"/>
    <property type="match status" value="1"/>
</dbReference>
<name>A0A914UMK5_9BILA</name>
<keyword evidence="2" id="KW-0539">Nucleus</keyword>
<dbReference type="Proteomes" id="UP000887566">
    <property type="component" value="Unplaced"/>
</dbReference>
<dbReference type="AlphaFoldDB" id="A0A914UMK5"/>
<dbReference type="PANTHER" id="PTHR23318:SF0">
    <property type="entry name" value="SERINE_THREONINE-PROTEIN PHOSPHATASE 4 REGULATORY SUBUNIT 3"/>
    <property type="match status" value="1"/>
</dbReference>
<keyword evidence="4" id="KW-1185">Reference proteome</keyword>